<evidence type="ECO:0000256" key="1">
    <source>
        <dbReference type="ARBA" id="ARBA00022448"/>
    </source>
</evidence>
<gene>
    <name evidence="11" type="ORF">KC19_5G156600</name>
</gene>
<evidence type="ECO:0000313" key="11">
    <source>
        <dbReference type="EMBL" id="KAG0577445.1"/>
    </source>
</evidence>
<dbReference type="PANTHER" id="PTHR11767:SF105">
    <property type="entry name" value="INWARD RECTIFIER POTASSIUM CHANNEL C-TERMINAL DOMAIN-CONTAINING PROTEIN"/>
    <property type="match status" value="1"/>
</dbReference>
<feature type="transmembrane region" description="Helical" evidence="10">
    <location>
        <begin position="281"/>
        <end position="300"/>
    </location>
</feature>
<evidence type="ECO:0000256" key="10">
    <source>
        <dbReference type="SAM" id="Phobius"/>
    </source>
</evidence>
<dbReference type="Gene3D" id="2.60.40.1400">
    <property type="entry name" value="G protein-activated inward rectifier potassium channel 1"/>
    <property type="match status" value="1"/>
</dbReference>
<reference evidence="11" key="1">
    <citation type="submission" date="2020-06" db="EMBL/GenBank/DDBJ databases">
        <title>WGS assembly of Ceratodon purpureus strain R40.</title>
        <authorList>
            <person name="Carey S.B."/>
            <person name="Jenkins J."/>
            <person name="Shu S."/>
            <person name="Lovell J.T."/>
            <person name="Sreedasyam A."/>
            <person name="Maumus F."/>
            <person name="Tiley G.P."/>
            <person name="Fernandez-Pozo N."/>
            <person name="Barry K."/>
            <person name="Chen C."/>
            <person name="Wang M."/>
            <person name="Lipzen A."/>
            <person name="Daum C."/>
            <person name="Saski C.A."/>
            <person name="Payton A.C."/>
            <person name="Mcbreen J.C."/>
            <person name="Conrad R.E."/>
            <person name="Kollar L.M."/>
            <person name="Olsson S."/>
            <person name="Huttunen S."/>
            <person name="Landis J.B."/>
            <person name="Wickett N.J."/>
            <person name="Johnson M.G."/>
            <person name="Rensing S.A."/>
            <person name="Grimwood J."/>
            <person name="Schmutz J."/>
            <person name="Mcdaniel S.F."/>
        </authorList>
    </citation>
    <scope>NUCLEOTIDE SEQUENCE</scope>
    <source>
        <strain evidence="11">R40</strain>
    </source>
</reference>
<keyword evidence="3 7" id="KW-0851">Voltage-gated channel</keyword>
<keyword evidence="1 7" id="KW-0813">Transport</keyword>
<dbReference type="GO" id="GO:1990573">
    <property type="term" value="P:potassium ion import across plasma membrane"/>
    <property type="evidence" value="ECO:0007669"/>
    <property type="project" value="TreeGrafter"/>
</dbReference>
<keyword evidence="10" id="KW-1133">Transmembrane helix</keyword>
<comment type="similarity">
    <text evidence="7">Belongs to the inward rectifier-type potassium channel (TC 1.A.2.1) family.</text>
</comment>
<dbReference type="GO" id="GO:0034765">
    <property type="term" value="P:regulation of monoatomic ion transmembrane transport"/>
    <property type="evidence" value="ECO:0007669"/>
    <property type="project" value="TreeGrafter"/>
</dbReference>
<evidence type="ECO:0000256" key="2">
    <source>
        <dbReference type="ARBA" id="ARBA00022538"/>
    </source>
</evidence>
<keyword evidence="10" id="KW-0472">Membrane</keyword>
<protein>
    <submittedName>
        <fullName evidence="11">Uncharacterized protein</fullName>
    </submittedName>
</protein>
<dbReference type="GO" id="GO:0005886">
    <property type="term" value="C:plasma membrane"/>
    <property type="evidence" value="ECO:0007669"/>
    <property type="project" value="TreeGrafter"/>
</dbReference>
<accession>A0A8T0I3C1</accession>
<dbReference type="InterPro" id="IPR014756">
    <property type="entry name" value="Ig_E-set"/>
</dbReference>
<evidence type="ECO:0000313" key="12">
    <source>
        <dbReference type="Proteomes" id="UP000822688"/>
    </source>
</evidence>
<dbReference type="EMBL" id="CM026425">
    <property type="protein sequence ID" value="KAG0577445.1"/>
    <property type="molecule type" value="Genomic_DNA"/>
</dbReference>
<proteinExistence type="inferred from homology"/>
<keyword evidence="4 7" id="KW-0630">Potassium</keyword>
<dbReference type="AlphaFoldDB" id="A0A8T0I3C1"/>
<keyword evidence="12" id="KW-1185">Reference proteome</keyword>
<dbReference type="GO" id="GO:0034702">
    <property type="term" value="C:monoatomic ion channel complex"/>
    <property type="evidence" value="ECO:0007669"/>
    <property type="project" value="UniProtKB-KW"/>
</dbReference>
<evidence type="ECO:0000256" key="4">
    <source>
        <dbReference type="ARBA" id="ARBA00022958"/>
    </source>
</evidence>
<evidence type="ECO:0000256" key="7">
    <source>
        <dbReference type="RuleBase" id="RU003822"/>
    </source>
</evidence>
<feature type="region of interest" description="Disordered" evidence="9">
    <location>
        <begin position="22"/>
        <end position="125"/>
    </location>
</feature>
<keyword evidence="2 7" id="KW-0633">Potassium transport</keyword>
<feature type="coiled-coil region" evidence="8">
    <location>
        <begin position="519"/>
        <end position="549"/>
    </location>
</feature>
<dbReference type="InterPro" id="IPR013518">
    <property type="entry name" value="K_chnl_inward-rec_Kir_cyto"/>
</dbReference>
<evidence type="ECO:0000256" key="5">
    <source>
        <dbReference type="ARBA" id="ARBA00023065"/>
    </source>
</evidence>
<evidence type="ECO:0000256" key="3">
    <source>
        <dbReference type="ARBA" id="ARBA00022882"/>
    </source>
</evidence>
<dbReference type="InterPro" id="IPR016449">
    <property type="entry name" value="K_chnl_inward-rec_Kir"/>
</dbReference>
<dbReference type="GO" id="GO:0005242">
    <property type="term" value="F:inward rectifier potassium channel activity"/>
    <property type="evidence" value="ECO:0007669"/>
    <property type="project" value="InterPro"/>
</dbReference>
<dbReference type="SUPFAM" id="SSF81296">
    <property type="entry name" value="E set domains"/>
    <property type="match status" value="1"/>
</dbReference>
<name>A0A8T0I3C1_CERPU</name>
<evidence type="ECO:0000256" key="6">
    <source>
        <dbReference type="ARBA" id="ARBA00023303"/>
    </source>
</evidence>
<feature type="compositionally biased region" description="Low complexity" evidence="9">
    <location>
        <begin position="110"/>
        <end position="125"/>
    </location>
</feature>
<organism evidence="11 12">
    <name type="scientific">Ceratodon purpureus</name>
    <name type="common">Fire moss</name>
    <name type="synonym">Dicranum purpureum</name>
    <dbReference type="NCBI Taxonomy" id="3225"/>
    <lineage>
        <taxon>Eukaryota</taxon>
        <taxon>Viridiplantae</taxon>
        <taxon>Streptophyta</taxon>
        <taxon>Embryophyta</taxon>
        <taxon>Bryophyta</taxon>
        <taxon>Bryophytina</taxon>
        <taxon>Bryopsida</taxon>
        <taxon>Dicranidae</taxon>
        <taxon>Pseudoditrichales</taxon>
        <taxon>Ditrichaceae</taxon>
        <taxon>Ceratodon</taxon>
    </lineage>
</organism>
<feature type="transmembrane region" description="Helical" evidence="10">
    <location>
        <begin position="306"/>
        <end position="328"/>
    </location>
</feature>
<comment type="caution">
    <text evidence="11">The sequence shown here is derived from an EMBL/GenBank/DDBJ whole genome shotgun (WGS) entry which is preliminary data.</text>
</comment>
<dbReference type="Proteomes" id="UP000822688">
    <property type="component" value="Chromosome 5"/>
</dbReference>
<keyword evidence="7 10" id="KW-0812">Transmembrane</keyword>
<keyword evidence="5 7" id="KW-0406">Ion transport</keyword>
<feature type="transmembrane region" description="Helical" evidence="10">
    <location>
        <begin position="225"/>
        <end position="245"/>
    </location>
</feature>
<keyword evidence="8" id="KW-0175">Coiled coil</keyword>
<comment type="subcellular location">
    <subcellularLocation>
        <location evidence="7">Membrane</location>
        <topology evidence="7">Multi-pass membrane protein</topology>
    </subcellularLocation>
</comment>
<sequence length="579" mass="63699">MDSVGKKHSGETFAEVWQRLNSSKSAGEAPQVVDASLEAESKEEKALPTLRGRLGTYRSSSVQRTSSAHLRLDRLSGIDEGDLAEESAASTPRNGEEHENPFDGSGTLPSPGGSMRLLRSSSGARNRWRRLRHTVQFAAHMTQLRQGAADLLEENANEALHSQNSAKDNAGVTGAAAFDGEKTAATRRPRGRKGMEGMLVRHDKSFLTMLQDFYVACLKMPMGRFLLGVFLAPVALGLLFTPLFLMDMGGLSFDGTTLAATVAGEGSVAAATRRFSAMLNVFLYALSLSTTFGGSPVVALSPFCLLVANVNTLMAQFLFVFLSGGVFARMSQPSHPVRCSKKAIIRGDDYVSTPGEEKNRVFAVRLVLTGPAPCELVDAKICLTFRIFVKLPSGSMFCSTQDLELVRPEVSYLRYGLMVRHIIDKKSPIFGHTMDTLKEGDASFSLTIMGLERTSMQPIFHLEDYFVCDGDVVWDGDYEDFIHINRQGQRVLDHSKIDSLKAFKVGGIVTQAISRMEADVAHRKEKEAQEKEKEALEKLKEVEAKLANNPPQSKGWMEGLRTRKLWKSKSTSFTRAPDW</sequence>
<feature type="compositionally biased region" description="Polar residues" evidence="9">
    <location>
        <begin position="57"/>
        <end position="68"/>
    </location>
</feature>
<keyword evidence="6 7" id="KW-0407">Ion channel</keyword>
<evidence type="ECO:0000256" key="8">
    <source>
        <dbReference type="SAM" id="Coils"/>
    </source>
</evidence>
<dbReference type="PANTHER" id="PTHR11767">
    <property type="entry name" value="INWARD RECTIFIER POTASSIUM CHANNEL"/>
    <property type="match status" value="1"/>
</dbReference>
<evidence type="ECO:0000256" key="9">
    <source>
        <dbReference type="SAM" id="MobiDB-lite"/>
    </source>
</evidence>